<feature type="region of interest" description="Disordered" evidence="1">
    <location>
        <begin position="42"/>
        <end position="74"/>
    </location>
</feature>
<evidence type="ECO:0000313" key="5">
    <source>
        <dbReference type="Proteomes" id="UP000194266"/>
    </source>
</evidence>
<dbReference type="PANTHER" id="PTHR34700:SF4">
    <property type="entry name" value="PHAGE-LIKE ELEMENT PBSX PROTEIN XKDP"/>
    <property type="match status" value="1"/>
</dbReference>
<keyword evidence="5" id="KW-1185">Reference proteome</keyword>
<dbReference type="EMBL" id="MRYD01000157">
    <property type="protein sequence ID" value="OSZ57890.1"/>
    <property type="molecule type" value="Genomic_DNA"/>
</dbReference>
<comment type="caution">
    <text evidence="4">The sequence shown here is derived from an EMBL/GenBank/DDBJ whole genome shotgun (WGS) entry which is preliminary data.</text>
</comment>
<feature type="domain" description="LysM" evidence="3">
    <location>
        <begin position="76"/>
        <end position="137"/>
    </location>
</feature>
<dbReference type="InterPro" id="IPR018392">
    <property type="entry name" value="LysM"/>
</dbReference>
<feature type="compositionally biased region" description="Basic and acidic residues" evidence="1">
    <location>
        <begin position="49"/>
        <end position="60"/>
    </location>
</feature>
<name>A0ABX3YEI8_9ACTN</name>
<sequence length="215" mass="23184">MPQIRRRSLALGIVSGLAAGSTLLTTGQAMAMTTHVPERAVVSVMGPDKPQETRKGEPPRPADAAPGASKDRALHETYTVETGDSLWEIADHHYGDGAKWWALYGANHEVLEKKARGHGRKGSEAGHWIFPRTKLAVPEPDVTEANAQAFHEAINRILVQHPQLTGSSLCPGAHAPEDIGECFLGLPDLSPLLLDRLDLLEEVSASALLESFEPL</sequence>
<feature type="non-terminal residue" evidence="4">
    <location>
        <position position="215"/>
    </location>
</feature>
<dbReference type="RefSeq" id="WP_143659770.1">
    <property type="nucleotide sequence ID" value="NZ_MRYD01000157.1"/>
</dbReference>
<dbReference type="InterPro" id="IPR052196">
    <property type="entry name" value="Bact_Kbp"/>
</dbReference>
<feature type="signal peptide" evidence="2">
    <location>
        <begin position="1"/>
        <end position="31"/>
    </location>
</feature>
<evidence type="ECO:0000256" key="1">
    <source>
        <dbReference type="SAM" id="MobiDB-lite"/>
    </source>
</evidence>
<keyword evidence="2" id="KW-0732">Signal</keyword>
<dbReference type="Gene3D" id="3.10.350.10">
    <property type="entry name" value="LysM domain"/>
    <property type="match status" value="1"/>
</dbReference>
<protein>
    <recommendedName>
        <fullName evidence="3">LysM domain-containing protein</fullName>
    </recommendedName>
</protein>
<proteinExistence type="predicted"/>
<dbReference type="PROSITE" id="PS51782">
    <property type="entry name" value="LYSM"/>
    <property type="match status" value="1"/>
</dbReference>
<dbReference type="CDD" id="cd00118">
    <property type="entry name" value="LysM"/>
    <property type="match status" value="1"/>
</dbReference>
<feature type="chain" id="PRO_5046876644" description="LysM domain-containing protein" evidence="2">
    <location>
        <begin position="32"/>
        <end position="215"/>
    </location>
</feature>
<accession>A0ABX3YEI8</accession>
<gene>
    <name evidence="4" type="ORF">OQI_24720</name>
</gene>
<evidence type="ECO:0000313" key="4">
    <source>
        <dbReference type="EMBL" id="OSZ57890.1"/>
    </source>
</evidence>
<reference evidence="4 5" key="1">
    <citation type="submission" date="2016-12" db="EMBL/GenBank/DDBJ databases">
        <title>Genome Mining:The Detection of Biosynthetic Gene Clusters to Aid in the Expression of Curamycin A produced by Streptomyces sp. strain CZA14.</title>
        <authorList>
            <person name="Durrell K.A."/>
            <person name="Kirby B.M."/>
            <person name="Khan W."/>
            <person name="Mthethwa T."/>
            <person name="Le Roes-Hill M."/>
        </authorList>
    </citation>
    <scope>NUCLEOTIDE SEQUENCE [LARGE SCALE GENOMIC DNA]</scope>
    <source>
        <strain evidence="4 5">CZA14</strain>
    </source>
</reference>
<dbReference type="InterPro" id="IPR036779">
    <property type="entry name" value="LysM_dom_sf"/>
</dbReference>
<dbReference type="PANTHER" id="PTHR34700">
    <property type="entry name" value="POTASSIUM BINDING PROTEIN KBP"/>
    <property type="match status" value="1"/>
</dbReference>
<dbReference type="Proteomes" id="UP000194266">
    <property type="component" value="Unassembled WGS sequence"/>
</dbReference>
<organism evidence="4 5">
    <name type="scientific">Streptomyces pharetrae CZA14</name>
    <dbReference type="NCBI Taxonomy" id="1144883"/>
    <lineage>
        <taxon>Bacteria</taxon>
        <taxon>Bacillati</taxon>
        <taxon>Actinomycetota</taxon>
        <taxon>Actinomycetes</taxon>
        <taxon>Kitasatosporales</taxon>
        <taxon>Streptomycetaceae</taxon>
        <taxon>Streptomyces</taxon>
    </lineage>
</organism>
<evidence type="ECO:0000256" key="2">
    <source>
        <dbReference type="SAM" id="SignalP"/>
    </source>
</evidence>
<evidence type="ECO:0000259" key="3">
    <source>
        <dbReference type="PROSITE" id="PS51782"/>
    </source>
</evidence>